<dbReference type="InterPro" id="IPR050109">
    <property type="entry name" value="HTH-type_TetR-like_transc_reg"/>
</dbReference>
<evidence type="ECO:0000313" key="6">
    <source>
        <dbReference type="EMBL" id="MBB4948104.1"/>
    </source>
</evidence>
<evidence type="ECO:0000313" key="7">
    <source>
        <dbReference type="Proteomes" id="UP000573327"/>
    </source>
</evidence>
<keyword evidence="7" id="KW-1185">Reference proteome</keyword>
<dbReference type="SUPFAM" id="SSF48498">
    <property type="entry name" value="Tetracyclin repressor-like, C-terminal domain"/>
    <property type="match status" value="1"/>
</dbReference>
<dbReference type="Proteomes" id="UP000573327">
    <property type="component" value="Unassembled WGS sequence"/>
</dbReference>
<evidence type="ECO:0000256" key="4">
    <source>
        <dbReference type="PROSITE-ProRule" id="PRU00335"/>
    </source>
</evidence>
<dbReference type="PRINTS" id="PR00455">
    <property type="entry name" value="HTHTETR"/>
</dbReference>
<dbReference type="Pfam" id="PF00440">
    <property type="entry name" value="TetR_N"/>
    <property type="match status" value="1"/>
</dbReference>
<dbReference type="NCBIfam" id="NF041196">
    <property type="entry name" value="ScbR_bind_reg"/>
    <property type="match status" value="1"/>
</dbReference>
<dbReference type="PROSITE" id="PS50977">
    <property type="entry name" value="HTH_TETR_2"/>
    <property type="match status" value="1"/>
</dbReference>
<keyword evidence="3" id="KW-0804">Transcription</keyword>
<dbReference type="GO" id="GO:0000976">
    <property type="term" value="F:transcription cis-regulatory region binding"/>
    <property type="evidence" value="ECO:0007669"/>
    <property type="project" value="TreeGrafter"/>
</dbReference>
<accession>A0A7W7WJ07</accession>
<dbReference type="PANTHER" id="PTHR30055:SF234">
    <property type="entry name" value="HTH-TYPE TRANSCRIPTIONAL REGULATOR BETI"/>
    <property type="match status" value="1"/>
</dbReference>
<dbReference type="InterPro" id="IPR054126">
    <property type="entry name" value="CprB_TetR_C"/>
</dbReference>
<sequence>MAQQARAVHTRQQILNAAAQVFARRGYAAATMAEILTAAGLTKGAVYFHFASKEELALAVTEAQSPWLEELDLSGPGFQSVIDLTVAYARALQNDPIIRATVRLVIEHGAFDKPQIEAWEVNINLVRDLLLAAQDDLLPGVDINVAAPTITSSFTGIQLTSQVLSGRADLLERVAGWWALLVPGLVKPELIPGLELGGSAKTTAHLTPERIARASVRRRA</sequence>
<dbReference type="InterPro" id="IPR047923">
    <property type="entry name" value="ArpA-like"/>
</dbReference>
<gene>
    <name evidence="6" type="ORF">F4556_003639</name>
</gene>
<feature type="domain" description="HTH tetR-type" evidence="5">
    <location>
        <begin position="8"/>
        <end position="68"/>
    </location>
</feature>
<dbReference type="RefSeq" id="WP_246511041.1">
    <property type="nucleotide sequence ID" value="NZ_JACHJR010000001.1"/>
</dbReference>
<feature type="DNA-binding region" description="H-T-H motif" evidence="4">
    <location>
        <begin position="31"/>
        <end position="50"/>
    </location>
</feature>
<protein>
    <submittedName>
        <fullName evidence="6">AcrR family transcriptional regulator</fullName>
    </submittedName>
</protein>
<dbReference type="InterPro" id="IPR001647">
    <property type="entry name" value="HTH_TetR"/>
</dbReference>
<comment type="caution">
    <text evidence="6">The sequence shown here is derived from an EMBL/GenBank/DDBJ whole genome shotgun (WGS) entry which is preliminary data.</text>
</comment>
<keyword evidence="2 4" id="KW-0238">DNA-binding</keyword>
<keyword evidence="1" id="KW-0805">Transcription regulation</keyword>
<dbReference type="SUPFAM" id="SSF46689">
    <property type="entry name" value="Homeodomain-like"/>
    <property type="match status" value="1"/>
</dbReference>
<evidence type="ECO:0000256" key="3">
    <source>
        <dbReference type="ARBA" id="ARBA00023163"/>
    </source>
</evidence>
<dbReference type="PROSITE" id="PS01081">
    <property type="entry name" value="HTH_TETR_1"/>
    <property type="match status" value="1"/>
</dbReference>
<dbReference type="Pfam" id="PF21935">
    <property type="entry name" value="TetR_C_45"/>
    <property type="match status" value="1"/>
</dbReference>
<organism evidence="6 7">
    <name type="scientific">Kitasatospora gansuensis</name>
    <dbReference type="NCBI Taxonomy" id="258050"/>
    <lineage>
        <taxon>Bacteria</taxon>
        <taxon>Bacillati</taxon>
        <taxon>Actinomycetota</taxon>
        <taxon>Actinomycetes</taxon>
        <taxon>Kitasatosporales</taxon>
        <taxon>Streptomycetaceae</taxon>
        <taxon>Kitasatospora</taxon>
    </lineage>
</organism>
<evidence type="ECO:0000256" key="2">
    <source>
        <dbReference type="ARBA" id="ARBA00023125"/>
    </source>
</evidence>
<dbReference type="PANTHER" id="PTHR30055">
    <property type="entry name" value="HTH-TYPE TRANSCRIPTIONAL REGULATOR RUTR"/>
    <property type="match status" value="1"/>
</dbReference>
<proteinExistence type="predicted"/>
<dbReference type="AlphaFoldDB" id="A0A7W7WJ07"/>
<dbReference type="InterPro" id="IPR009057">
    <property type="entry name" value="Homeodomain-like_sf"/>
</dbReference>
<dbReference type="EMBL" id="JACHJR010000001">
    <property type="protein sequence ID" value="MBB4948104.1"/>
    <property type="molecule type" value="Genomic_DNA"/>
</dbReference>
<evidence type="ECO:0000259" key="5">
    <source>
        <dbReference type="PROSITE" id="PS50977"/>
    </source>
</evidence>
<evidence type="ECO:0000256" key="1">
    <source>
        <dbReference type="ARBA" id="ARBA00023015"/>
    </source>
</evidence>
<dbReference type="InterPro" id="IPR023772">
    <property type="entry name" value="DNA-bd_HTH_TetR-type_CS"/>
</dbReference>
<name>A0A7W7WJ07_9ACTN</name>
<dbReference type="InterPro" id="IPR036271">
    <property type="entry name" value="Tet_transcr_reg_TetR-rel_C_sf"/>
</dbReference>
<dbReference type="GO" id="GO:0003700">
    <property type="term" value="F:DNA-binding transcription factor activity"/>
    <property type="evidence" value="ECO:0007669"/>
    <property type="project" value="TreeGrafter"/>
</dbReference>
<reference evidence="6 7" key="1">
    <citation type="submission" date="2020-08" db="EMBL/GenBank/DDBJ databases">
        <title>Sequencing the genomes of 1000 actinobacteria strains.</title>
        <authorList>
            <person name="Klenk H.-P."/>
        </authorList>
    </citation>
    <scope>NUCLEOTIDE SEQUENCE [LARGE SCALE GENOMIC DNA]</scope>
    <source>
        <strain evidence="6 7">DSM 44786</strain>
    </source>
</reference>
<dbReference type="Gene3D" id="1.10.357.10">
    <property type="entry name" value="Tetracycline Repressor, domain 2"/>
    <property type="match status" value="1"/>
</dbReference>